<feature type="region of interest" description="Disordered" evidence="1">
    <location>
        <begin position="1"/>
        <end position="31"/>
    </location>
</feature>
<proteinExistence type="predicted"/>
<gene>
    <name evidence="2" type="ORF">UFOPK3564_02464</name>
</gene>
<accession>A0A6J7IPJ2</accession>
<name>A0A6J7IPJ2_9ZZZZ</name>
<evidence type="ECO:0000256" key="1">
    <source>
        <dbReference type="SAM" id="MobiDB-lite"/>
    </source>
</evidence>
<protein>
    <submittedName>
        <fullName evidence="2">Unannotated protein</fullName>
    </submittedName>
</protein>
<organism evidence="2">
    <name type="scientific">freshwater metagenome</name>
    <dbReference type="NCBI Taxonomy" id="449393"/>
    <lineage>
        <taxon>unclassified sequences</taxon>
        <taxon>metagenomes</taxon>
        <taxon>ecological metagenomes</taxon>
    </lineage>
</organism>
<sequence length="68" mass="7431">MNVPRSVIHGKSPMKTDCSRISPVSRLTKETSTESGREYVWPFSLHSARVCVSSPNSSSPNSTARLPV</sequence>
<dbReference type="AlphaFoldDB" id="A0A6J7IPJ2"/>
<dbReference type="EMBL" id="CAFBMK010000175">
    <property type="protein sequence ID" value="CAB4932661.1"/>
    <property type="molecule type" value="Genomic_DNA"/>
</dbReference>
<evidence type="ECO:0000313" key="2">
    <source>
        <dbReference type="EMBL" id="CAB4932661.1"/>
    </source>
</evidence>
<reference evidence="2" key="1">
    <citation type="submission" date="2020-05" db="EMBL/GenBank/DDBJ databases">
        <authorList>
            <person name="Chiriac C."/>
            <person name="Salcher M."/>
            <person name="Ghai R."/>
            <person name="Kavagutti S V."/>
        </authorList>
    </citation>
    <scope>NUCLEOTIDE SEQUENCE</scope>
</reference>